<keyword evidence="8" id="KW-0999">Mitochondrion inner membrane</keyword>
<keyword evidence="6" id="KW-0813">Transport</keyword>
<evidence type="ECO:0000256" key="1">
    <source>
        <dbReference type="ARBA" id="ARBA00003195"/>
    </source>
</evidence>
<dbReference type="AlphaFoldDB" id="A0A024USY7"/>
<organism evidence="13">
    <name type="scientific">Aphanomyces invadans</name>
    <dbReference type="NCBI Taxonomy" id="157072"/>
    <lineage>
        <taxon>Eukaryota</taxon>
        <taxon>Sar</taxon>
        <taxon>Stramenopiles</taxon>
        <taxon>Oomycota</taxon>
        <taxon>Saprolegniomycetes</taxon>
        <taxon>Saprolegniales</taxon>
        <taxon>Verrucalvaceae</taxon>
        <taxon>Aphanomyces</taxon>
    </lineage>
</organism>
<dbReference type="GO" id="GO:0005758">
    <property type="term" value="C:mitochondrial intermembrane space"/>
    <property type="evidence" value="ECO:0007669"/>
    <property type="project" value="UniProtKB-SubCell"/>
</dbReference>
<name>A0A024USY7_9STRA</name>
<reference evidence="13" key="1">
    <citation type="submission" date="2013-12" db="EMBL/GenBank/DDBJ databases">
        <title>The Genome Sequence of Aphanomyces invadans NJM9701.</title>
        <authorList>
            <consortium name="The Broad Institute Genomics Platform"/>
            <person name="Russ C."/>
            <person name="Tyler B."/>
            <person name="van West P."/>
            <person name="Dieguez-Uribeondo J."/>
            <person name="Young S.K."/>
            <person name="Zeng Q."/>
            <person name="Gargeya S."/>
            <person name="Fitzgerald M."/>
            <person name="Abouelleil A."/>
            <person name="Alvarado L."/>
            <person name="Chapman S.B."/>
            <person name="Gainer-Dewar J."/>
            <person name="Goldberg J."/>
            <person name="Griggs A."/>
            <person name="Gujja S."/>
            <person name="Hansen M."/>
            <person name="Howarth C."/>
            <person name="Imamovic A."/>
            <person name="Ireland A."/>
            <person name="Larimer J."/>
            <person name="McCowan C."/>
            <person name="Murphy C."/>
            <person name="Pearson M."/>
            <person name="Poon T.W."/>
            <person name="Priest M."/>
            <person name="Roberts A."/>
            <person name="Saif S."/>
            <person name="Shea T."/>
            <person name="Sykes S."/>
            <person name="Wortman J."/>
            <person name="Nusbaum C."/>
            <person name="Birren B."/>
        </authorList>
    </citation>
    <scope>NUCLEOTIDE SEQUENCE [LARGE SCALE GENOMIC DNA]</scope>
    <source>
        <strain evidence="13">NJM9701</strain>
    </source>
</reference>
<keyword evidence="9" id="KW-0249">Electron transport</keyword>
<accession>A0A024USY7</accession>
<evidence type="ECO:0000256" key="6">
    <source>
        <dbReference type="ARBA" id="ARBA00022448"/>
    </source>
</evidence>
<evidence type="ECO:0000256" key="7">
    <source>
        <dbReference type="ARBA" id="ARBA00022660"/>
    </source>
</evidence>
<keyword evidence="10" id="KW-0496">Mitochondrion</keyword>
<dbReference type="EMBL" id="KI913953">
    <property type="protein sequence ID" value="ETW09070.1"/>
    <property type="molecule type" value="Genomic_DNA"/>
</dbReference>
<evidence type="ECO:0000256" key="9">
    <source>
        <dbReference type="ARBA" id="ARBA00022982"/>
    </source>
</evidence>
<dbReference type="OrthoDB" id="268414at2759"/>
<evidence type="ECO:0000313" key="13">
    <source>
        <dbReference type="EMBL" id="ETW09070.1"/>
    </source>
</evidence>
<keyword evidence="12" id="KW-1015">Disulfide bond</keyword>
<protein>
    <recommendedName>
        <fullName evidence="5">NADH dehydrogenase [ubiquinone] 1 beta subcomplex subunit 7</fullName>
    </recommendedName>
</protein>
<evidence type="ECO:0000256" key="11">
    <source>
        <dbReference type="ARBA" id="ARBA00023136"/>
    </source>
</evidence>
<evidence type="ECO:0000256" key="2">
    <source>
        <dbReference type="ARBA" id="ARBA00004569"/>
    </source>
</evidence>
<evidence type="ECO:0000256" key="3">
    <source>
        <dbReference type="ARBA" id="ARBA00004637"/>
    </source>
</evidence>
<evidence type="ECO:0000256" key="10">
    <source>
        <dbReference type="ARBA" id="ARBA00023128"/>
    </source>
</evidence>
<evidence type="ECO:0000256" key="4">
    <source>
        <dbReference type="ARBA" id="ARBA00008006"/>
    </source>
</evidence>
<dbReference type="RefSeq" id="XP_008862875.1">
    <property type="nucleotide sequence ID" value="XM_008864653.1"/>
</dbReference>
<gene>
    <name evidence="13" type="ORF">H310_01530</name>
</gene>
<dbReference type="GeneID" id="20078580"/>
<dbReference type="VEuPathDB" id="FungiDB:H310_01530"/>
<proteinExistence type="inferred from homology"/>
<sequence length="85" mass="9779">MAHGHHDHGEEASTIASRQALADARVPIAYRDQCGGILIPLNECRRETAFAPWKCQDLRHAYEKCQYDEWKKRCQILKESKKAAK</sequence>
<comment type="function">
    <text evidence="1">Accessory subunit of the mitochondrial membrane respiratory chain NADH dehydrogenase (Complex I), that is believed not to be involved in catalysis. Complex I functions in the transfer of electrons from NADH to the respiratory chain. The immediate electron acceptor for the enzyme is believed to be ubiquinone.</text>
</comment>
<dbReference type="PANTHER" id="PTHR20900">
    <property type="entry name" value="NADH:UBIQUINONE OXIDOREDUCTASE B18-LIKE SUBUNIT"/>
    <property type="match status" value="1"/>
</dbReference>
<keyword evidence="11" id="KW-0472">Membrane</keyword>
<evidence type="ECO:0000256" key="12">
    <source>
        <dbReference type="ARBA" id="ARBA00023157"/>
    </source>
</evidence>
<dbReference type="Pfam" id="PF05676">
    <property type="entry name" value="NDUF_B7"/>
    <property type="match status" value="1"/>
</dbReference>
<dbReference type="GO" id="GO:0005743">
    <property type="term" value="C:mitochondrial inner membrane"/>
    <property type="evidence" value="ECO:0007669"/>
    <property type="project" value="UniProtKB-SubCell"/>
</dbReference>
<comment type="subcellular location">
    <subcellularLocation>
        <location evidence="3">Mitochondrion inner membrane</location>
        <topology evidence="3">Peripheral membrane protein</topology>
    </subcellularLocation>
    <subcellularLocation>
        <location evidence="2">Mitochondrion intermembrane space</location>
    </subcellularLocation>
</comment>
<keyword evidence="7" id="KW-0679">Respiratory chain</keyword>
<dbReference type="STRING" id="157072.A0A024USY7"/>
<dbReference type="PANTHER" id="PTHR20900:SF0">
    <property type="entry name" value="NADH DEHYDROGENASE [UBIQUINONE] 1 BETA SUBCOMPLEX SUBUNIT 7"/>
    <property type="match status" value="1"/>
</dbReference>
<dbReference type="InterPro" id="IPR008698">
    <property type="entry name" value="NDUB7"/>
</dbReference>
<evidence type="ECO:0000256" key="8">
    <source>
        <dbReference type="ARBA" id="ARBA00022792"/>
    </source>
</evidence>
<evidence type="ECO:0000256" key="5">
    <source>
        <dbReference type="ARBA" id="ARBA00018677"/>
    </source>
</evidence>
<comment type="similarity">
    <text evidence="4">Belongs to the complex I NDUFB7 subunit family.</text>
</comment>
<dbReference type="eggNOG" id="KOG3468">
    <property type="taxonomic scope" value="Eukaryota"/>
</dbReference>